<dbReference type="Proteomes" id="UP000322000">
    <property type="component" value="Chromosome 27"/>
</dbReference>
<dbReference type="InterPro" id="IPR020846">
    <property type="entry name" value="MFS_dom"/>
</dbReference>
<dbReference type="GO" id="GO:0016020">
    <property type="term" value="C:membrane"/>
    <property type="evidence" value="ECO:0007669"/>
    <property type="project" value="UniProtKB-SubCell"/>
</dbReference>
<dbReference type="Pfam" id="PF07690">
    <property type="entry name" value="MFS_1"/>
    <property type="match status" value="1"/>
</dbReference>
<sequence length="554" mass="61218">MSSPGTAQHAGSAGVDTERLMHELGQARRFHLTNYVLLALSVFVAALYATNYVFLAADVPYRCVVPECESESSSEYRPAWLAGALGGAAEASVHARCERRAPLDPQLPCTEGTAFAQDPLPCDHWLYEANNTIVAEFNLACQEWKRTLVGTVHNIGMLVSLPILGYISDRWGRKRALILSCTLVGAIGTLKAFSVSYEMYIAVEFLETIAGASAFPAAYILTIELLGQDKRVLTTAFLGIMLVLGGLSFALLAKAFQYWRTFILVVYPPSLLFLLYIYFLPESIRWLLSKGRKSEAVEIIMRAAKMNKVTLSDETMKQLSEEKVKPLEEKKDEKAAEGLWTQVLQSPIIMTRLAICSWWWITCTFVFYGLAINSVSLAGDKYTNYMLVVSVEVIAVVTNALVLDRFGRKRTLLCAYTVCGLACVAIPFVPKSLPWLATLLYLLGKIAITQAFNGIYMYTSELFPTHARHSLLGFCSMVGRIGSIVAPQMPLLAIYVEWLPSVLFGSTALVAGALMLTTPETLNTRLPDTIREAEQISRRAEPAPADQLQMTTRA</sequence>
<evidence type="ECO:0000259" key="7">
    <source>
        <dbReference type="PROSITE" id="PS50850"/>
    </source>
</evidence>
<evidence type="ECO:0000256" key="1">
    <source>
        <dbReference type="ARBA" id="ARBA00004141"/>
    </source>
</evidence>
<feature type="transmembrane region" description="Helical" evidence="6">
    <location>
        <begin position="35"/>
        <end position="55"/>
    </location>
</feature>
<keyword evidence="2 6" id="KW-0812">Transmembrane</keyword>
<feature type="transmembrane region" description="Helical" evidence="6">
    <location>
        <begin position="385"/>
        <end position="403"/>
    </location>
</feature>
<comment type="subcellular location">
    <subcellularLocation>
        <location evidence="1">Membrane</location>
        <topology evidence="1">Multi-pass membrane protein</topology>
    </subcellularLocation>
</comment>
<dbReference type="KEGG" id="tnl:113505941"/>
<evidence type="ECO:0000256" key="2">
    <source>
        <dbReference type="ARBA" id="ARBA00022692"/>
    </source>
</evidence>
<dbReference type="PROSITE" id="PS00216">
    <property type="entry name" value="SUGAR_TRANSPORT_1"/>
    <property type="match status" value="1"/>
</dbReference>
<feature type="transmembrane region" description="Helical" evidence="6">
    <location>
        <begin position="358"/>
        <end position="379"/>
    </location>
</feature>
<dbReference type="InterPro" id="IPR005829">
    <property type="entry name" value="Sugar_transporter_CS"/>
</dbReference>
<gene>
    <name evidence="9" type="primary">LOC113505941</name>
</gene>
<feature type="transmembrane region" description="Helical" evidence="6">
    <location>
        <begin position="258"/>
        <end position="280"/>
    </location>
</feature>
<protein>
    <submittedName>
        <fullName evidence="9">Organic cation transporter protein-like</fullName>
    </submittedName>
</protein>
<dbReference type="PANTHER" id="PTHR24064">
    <property type="entry name" value="SOLUTE CARRIER FAMILY 22 MEMBER"/>
    <property type="match status" value="1"/>
</dbReference>
<dbReference type="SUPFAM" id="SSF103473">
    <property type="entry name" value="MFS general substrate transporter"/>
    <property type="match status" value="1"/>
</dbReference>
<dbReference type="InParanoid" id="A0A7E5WWF5"/>
<keyword evidence="8" id="KW-1185">Reference proteome</keyword>
<dbReference type="GO" id="GO:0022857">
    <property type="term" value="F:transmembrane transporter activity"/>
    <property type="evidence" value="ECO:0007669"/>
    <property type="project" value="InterPro"/>
</dbReference>
<feature type="region of interest" description="Disordered" evidence="5">
    <location>
        <begin position="534"/>
        <end position="554"/>
    </location>
</feature>
<feature type="transmembrane region" description="Helical" evidence="6">
    <location>
        <begin position="435"/>
        <end position="459"/>
    </location>
</feature>
<keyword evidence="4 6" id="KW-0472">Membrane</keyword>
<feature type="transmembrane region" description="Helical" evidence="6">
    <location>
        <begin position="498"/>
        <end position="516"/>
    </location>
</feature>
<evidence type="ECO:0000256" key="3">
    <source>
        <dbReference type="ARBA" id="ARBA00022989"/>
    </source>
</evidence>
<dbReference type="OrthoDB" id="3936150at2759"/>
<dbReference type="InterPro" id="IPR036259">
    <property type="entry name" value="MFS_trans_sf"/>
</dbReference>
<feature type="transmembrane region" description="Helical" evidence="6">
    <location>
        <begin position="199"/>
        <end position="220"/>
    </location>
</feature>
<dbReference type="AlphaFoldDB" id="A0A7E5WWF5"/>
<dbReference type="FunCoup" id="A0A7E5WWF5">
    <property type="interactions" value="5"/>
</dbReference>
<evidence type="ECO:0000256" key="5">
    <source>
        <dbReference type="SAM" id="MobiDB-lite"/>
    </source>
</evidence>
<dbReference type="RefSeq" id="XP_026744622.1">
    <property type="nucleotide sequence ID" value="XM_026888821.1"/>
</dbReference>
<dbReference type="Gene3D" id="1.20.1250.20">
    <property type="entry name" value="MFS general substrate transporter like domains"/>
    <property type="match status" value="1"/>
</dbReference>
<feature type="transmembrane region" description="Helical" evidence="6">
    <location>
        <begin position="410"/>
        <end position="429"/>
    </location>
</feature>
<accession>A0A7E5WWF5</accession>
<evidence type="ECO:0000313" key="9">
    <source>
        <dbReference type="RefSeq" id="XP_026744622.1"/>
    </source>
</evidence>
<evidence type="ECO:0000256" key="4">
    <source>
        <dbReference type="ARBA" id="ARBA00023136"/>
    </source>
</evidence>
<evidence type="ECO:0000313" key="8">
    <source>
        <dbReference type="Proteomes" id="UP000322000"/>
    </source>
</evidence>
<dbReference type="InterPro" id="IPR011701">
    <property type="entry name" value="MFS"/>
</dbReference>
<name>A0A7E5WWF5_TRINI</name>
<dbReference type="PROSITE" id="PS50850">
    <property type="entry name" value="MFS"/>
    <property type="match status" value="1"/>
</dbReference>
<feature type="domain" description="Major facilitator superfamily (MFS) profile" evidence="7">
    <location>
        <begin position="75"/>
        <end position="523"/>
    </location>
</feature>
<feature type="transmembrane region" description="Helical" evidence="6">
    <location>
        <begin position="232"/>
        <end position="252"/>
    </location>
</feature>
<keyword evidence="3 6" id="KW-1133">Transmembrane helix</keyword>
<dbReference type="GeneID" id="113505941"/>
<feature type="transmembrane region" description="Helical" evidence="6">
    <location>
        <begin position="176"/>
        <end position="193"/>
    </location>
</feature>
<reference evidence="9" key="1">
    <citation type="submission" date="2025-08" db="UniProtKB">
        <authorList>
            <consortium name="RefSeq"/>
        </authorList>
    </citation>
    <scope>IDENTIFICATION</scope>
</reference>
<evidence type="ECO:0000256" key="6">
    <source>
        <dbReference type="SAM" id="Phobius"/>
    </source>
</evidence>
<proteinExistence type="predicted"/>
<organism evidence="8 9">
    <name type="scientific">Trichoplusia ni</name>
    <name type="common">Cabbage looper</name>
    <dbReference type="NCBI Taxonomy" id="7111"/>
    <lineage>
        <taxon>Eukaryota</taxon>
        <taxon>Metazoa</taxon>
        <taxon>Ecdysozoa</taxon>
        <taxon>Arthropoda</taxon>
        <taxon>Hexapoda</taxon>
        <taxon>Insecta</taxon>
        <taxon>Pterygota</taxon>
        <taxon>Neoptera</taxon>
        <taxon>Endopterygota</taxon>
        <taxon>Lepidoptera</taxon>
        <taxon>Glossata</taxon>
        <taxon>Ditrysia</taxon>
        <taxon>Noctuoidea</taxon>
        <taxon>Noctuidae</taxon>
        <taxon>Plusiinae</taxon>
        <taxon>Trichoplusia</taxon>
    </lineage>
</organism>
<feature type="transmembrane region" description="Helical" evidence="6">
    <location>
        <begin position="471"/>
        <end position="492"/>
    </location>
</feature>